<dbReference type="EMBL" id="CP095353">
    <property type="protein sequence ID" value="XAG69012.1"/>
    <property type="molecule type" value="Genomic_DNA"/>
</dbReference>
<name>A0AAU6U5F4_UNCXX</name>
<gene>
    <name evidence="1" type="ORF">MRM75_20855</name>
</gene>
<proteinExistence type="predicted"/>
<evidence type="ECO:0000313" key="1">
    <source>
        <dbReference type="EMBL" id="XAG69012.1"/>
    </source>
</evidence>
<sequence length="112" mass="13127">MSMTGSKPLSTELETRQRQLLGLGRLILQQARADQWDAVRLTDSRLAQFIQHMLKQPDLWSSLEPARAQVRNWQQEALLLCQQETALREQEWHDLSRKREGLQAYGEVQEWA</sequence>
<protein>
    <submittedName>
        <fullName evidence="1">LafX</fullName>
    </submittedName>
</protein>
<reference evidence="1" key="1">
    <citation type="submission" date="2022-03" db="EMBL/GenBank/DDBJ databases">
        <title>Sea Food Isolates.</title>
        <authorList>
            <person name="Li c."/>
        </authorList>
    </citation>
    <scope>NUCLEOTIDE SEQUENCE</scope>
    <source>
        <strain evidence="1">19CA06SA08-2</strain>
    </source>
</reference>
<dbReference type="AlphaFoldDB" id="A0AAU6U5F4"/>
<accession>A0AAU6U5F4</accession>
<organism evidence="1">
    <name type="scientific">bacterium 19CA06SA08-2</name>
    <dbReference type="NCBI Taxonomy" id="2920658"/>
    <lineage>
        <taxon>Bacteria</taxon>
    </lineage>
</organism>